<proteinExistence type="predicted"/>
<organism evidence="1">
    <name type="scientific">Spodoptera frugiperda</name>
    <name type="common">Fall armyworm</name>
    <dbReference type="NCBI Taxonomy" id="7108"/>
    <lineage>
        <taxon>Eukaryota</taxon>
        <taxon>Metazoa</taxon>
        <taxon>Ecdysozoa</taxon>
        <taxon>Arthropoda</taxon>
        <taxon>Hexapoda</taxon>
        <taxon>Insecta</taxon>
        <taxon>Pterygota</taxon>
        <taxon>Neoptera</taxon>
        <taxon>Endopterygota</taxon>
        <taxon>Lepidoptera</taxon>
        <taxon>Glossata</taxon>
        <taxon>Ditrysia</taxon>
        <taxon>Noctuoidea</taxon>
        <taxon>Noctuidae</taxon>
        <taxon>Amphipyrinae</taxon>
        <taxon>Spodoptera</taxon>
    </lineage>
</organism>
<sequence length="109" mass="12479">MNGSLGRLKPSAAKCTSNTFESANVTRFQNSDFHPTHNFAYNANHCRVTTILITSGRNKIGNGYKNEGEGKMRHYFKTLDTIFLFSNGNKYFQRYIDLKYRIASLLVNM</sequence>
<dbReference type="AlphaFoldDB" id="A0A2H1WGQ3"/>
<protein>
    <submittedName>
        <fullName evidence="1">SFRICE_017039</fullName>
    </submittedName>
</protein>
<dbReference type="EMBL" id="ODYU01008448">
    <property type="protein sequence ID" value="SOQ52072.1"/>
    <property type="molecule type" value="Genomic_DNA"/>
</dbReference>
<name>A0A2H1WGQ3_SPOFR</name>
<evidence type="ECO:0000313" key="1">
    <source>
        <dbReference type="EMBL" id="SOQ52072.1"/>
    </source>
</evidence>
<reference evidence="1" key="1">
    <citation type="submission" date="2016-07" db="EMBL/GenBank/DDBJ databases">
        <authorList>
            <person name="Bretaudeau A."/>
        </authorList>
    </citation>
    <scope>NUCLEOTIDE SEQUENCE</scope>
    <source>
        <strain evidence="1">Rice</strain>
        <tissue evidence="1">Whole body</tissue>
    </source>
</reference>
<accession>A0A2H1WGQ3</accession>
<gene>
    <name evidence="1" type="ORF">SFRICE_017039</name>
</gene>